<protein>
    <recommendedName>
        <fullName evidence="2">AD domain-containing protein</fullName>
    </recommendedName>
</protein>
<dbReference type="InterPro" id="IPR047574">
    <property type="entry name" value="AD"/>
</dbReference>
<evidence type="ECO:0000256" key="1">
    <source>
        <dbReference type="SAM" id="MobiDB-lite"/>
    </source>
</evidence>
<name>A0A168MF20_MUCCL</name>
<sequence length="218" mass="24049">MEDTSRQQKPHSNKPYNNNSNTTSPTSPLGKKSLESVVGRAIKIKTASNEEVEGLVYTYDRTTNCLVIDYSSTSNTNTTAQQQAGRNLSFRIIKISHIKEIVSLGEGISSNNSNKKDYLPVNQVQVDRLKSRESEALKGFQSQVSKIGVGVTKEGQDIFNALSKTLPCRWSKDTIVVMDEILITPPYGVENCKANATSSALLARVKKVLEGERKRLAK</sequence>
<dbReference type="STRING" id="747725.A0A168MF20"/>
<dbReference type="InterPro" id="IPR019181">
    <property type="entry name" value="LSM12_ABD"/>
</dbReference>
<feature type="compositionally biased region" description="Low complexity" evidence="1">
    <location>
        <begin position="13"/>
        <end position="28"/>
    </location>
</feature>
<dbReference type="EMBL" id="AMYB01000003">
    <property type="protein sequence ID" value="OAD04838.1"/>
    <property type="molecule type" value="Genomic_DNA"/>
</dbReference>
<evidence type="ECO:0000259" key="2">
    <source>
        <dbReference type="PROSITE" id="PS52001"/>
    </source>
</evidence>
<dbReference type="PANTHER" id="PTHR13542">
    <property type="entry name" value="LSM12 HOMOLOG"/>
    <property type="match status" value="1"/>
</dbReference>
<dbReference type="Proteomes" id="UP000077051">
    <property type="component" value="Unassembled WGS sequence"/>
</dbReference>
<feature type="domain" description="AD" evidence="2">
    <location>
        <begin position="122"/>
        <end position="217"/>
    </location>
</feature>
<dbReference type="PROSITE" id="PS52001">
    <property type="entry name" value="AD"/>
    <property type="match status" value="1"/>
</dbReference>
<evidence type="ECO:0000313" key="3">
    <source>
        <dbReference type="EMBL" id="OAD04838.1"/>
    </source>
</evidence>
<organism evidence="3 4">
    <name type="scientific">Mucor lusitanicus CBS 277.49</name>
    <dbReference type="NCBI Taxonomy" id="747725"/>
    <lineage>
        <taxon>Eukaryota</taxon>
        <taxon>Fungi</taxon>
        <taxon>Fungi incertae sedis</taxon>
        <taxon>Mucoromycota</taxon>
        <taxon>Mucoromycotina</taxon>
        <taxon>Mucoromycetes</taxon>
        <taxon>Mucorales</taxon>
        <taxon>Mucorineae</taxon>
        <taxon>Mucoraceae</taxon>
        <taxon>Mucor</taxon>
    </lineage>
</organism>
<dbReference type="OrthoDB" id="1057137at2759"/>
<dbReference type="Pfam" id="PF09793">
    <property type="entry name" value="AD"/>
    <property type="match status" value="1"/>
</dbReference>
<dbReference type="Pfam" id="PF21166">
    <property type="entry name" value="LSM12_LSM"/>
    <property type="match status" value="1"/>
</dbReference>
<dbReference type="VEuPathDB" id="FungiDB:MUCCIDRAFT_155731"/>
<dbReference type="SMART" id="SM00995">
    <property type="entry name" value="AD"/>
    <property type="match status" value="1"/>
</dbReference>
<proteinExistence type="predicted"/>
<evidence type="ECO:0000313" key="4">
    <source>
        <dbReference type="Proteomes" id="UP000077051"/>
    </source>
</evidence>
<dbReference type="InterPro" id="IPR048478">
    <property type="entry name" value="LSM12_LSM"/>
</dbReference>
<keyword evidence="4" id="KW-1185">Reference proteome</keyword>
<feature type="region of interest" description="Disordered" evidence="1">
    <location>
        <begin position="1"/>
        <end position="32"/>
    </location>
</feature>
<gene>
    <name evidence="3" type="ORF">MUCCIDRAFT_155731</name>
</gene>
<dbReference type="InterPro" id="IPR039683">
    <property type="entry name" value="Lsm12-like"/>
</dbReference>
<dbReference type="AlphaFoldDB" id="A0A168MF20"/>
<reference evidence="3 4" key="1">
    <citation type="submission" date="2015-06" db="EMBL/GenBank/DDBJ databases">
        <title>Expansion of signal transduction pathways in fungi by whole-genome duplication.</title>
        <authorList>
            <consortium name="DOE Joint Genome Institute"/>
            <person name="Corrochano L.M."/>
            <person name="Kuo A."/>
            <person name="Marcet-Houben M."/>
            <person name="Polaino S."/>
            <person name="Salamov A."/>
            <person name="Villalobos J.M."/>
            <person name="Alvarez M.I."/>
            <person name="Avalos J."/>
            <person name="Benito E.P."/>
            <person name="Benoit I."/>
            <person name="Burger G."/>
            <person name="Camino L.P."/>
            <person name="Canovas D."/>
            <person name="Cerda-Olmedo E."/>
            <person name="Cheng J.-F."/>
            <person name="Dominguez A."/>
            <person name="Elias M."/>
            <person name="Eslava A.P."/>
            <person name="Glaser F."/>
            <person name="Grimwood J."/>
            <person name="Gutierrez G."/>
            <person name="Heitman J."/>
            <person name="Henrissat B."/>
            <person name="Iturriaga E.A."/>
            <person name="Lang B.F."/>
            <person name="Lavin J.L."/>
            <person name="Lee S."/>
            <person name="Li W."/>
            <person name="Lindquist E."/>
            <person name="Lopez-Garcia S."/>
            <person name="Luque E.M."/>
            <person name="Marcos A.T."/>
            <person name="Martin J."/>
            <person name="Mccluskey K."/>
            <person name="Medina H.R."/>
            <person name="Miralles-Duran A."/>
            <person name="Miyazaki A."/>
            <person name="Munoz-Torres E."/>
            <person name="Oguiza J.A."/>
            <person name="Ohm R."/>
            <person name="Olmedo M."/>
            <person name="Orejas M."/>
            <person name="Ortiz-Castellanos L."/>
            <person name="Pisabarro A.G."/>
            <person name="Rodriguez-Romero J."/>
            <person name="Ruiz-Herrera J."/>
            <person name="Ruiz-Vazquez R."/>
            <person name="Sanz C."/>
            <person name="Schackwitz W."/>
            <person name="Schmutz J."/>
            <person name="Shahriari M."/>
            <person name="Shelest E."/>
            <person name="Silva-Franco F."/>
            <person name="Soanes D."/>
            <person name="Syed K."/>
            <person name="Tagua V.G."/>
            <person name="Talbot N.J."/>
            <person name="Thon M."/>
            <person name="De Vries R.P."/>
            <person name="Wiebenga A."/>
            <person name="Yadav J.S."/>
            <person name="Braun E.L."/>
            <person name="Baker S."/>
            <person name="Garre V."/>
            <person name="Horwitz B."/>
            <person name="Torres-Martinez S."/>
            <person name="Idnurm A."/>
            <person name="Herrera-Estrella A."/>
            <person name="Gabaldon T."/>
            <person name="Grigoriev I.V."/>
        </authorList>
    </citation>
    <scope>NUCLEOTIDE SEQUENCE [LARGE SCALE GENOMIC DNA]</scope>
    <source>
        <strain evidence="3 4">CBS 277.49</strain>
    </source>
</reference>
<accession>A0A168MF20</accession>
<comment type="caution">
    <text evidence="3">The sequence shown here is derived from an EMBL/GenBank/DDBJ whole genome shotgun (WGS) entry which is preliminary data.</text>
</comment>